<keyword evidence="2" id="KW-0489">Methyltransferase</keyword>
<dbReference type="Proteomes" id="UP000634206">
    <property type="component" value="Unassembled WGS sequence"/>
</dbReference>
<dbReference type="Gene3D" id="3.40.50.150">
    <property type="entry name" value="Vaccinia Virus protein VP39"/>
    <property type="match status" value="1"/>
</dbReference>
<organism evidence="2 3">
    <name type="scientific">Oceaniferula flava</name>
    <dbReference type="NCBI Taxonomy" id="2800421"/>
    <lineage>
        <taxon>Bacteria</taxon>
        <taxon>Pseudomonadati</taxon>
        <taxon>Verrucomicrobiota</taxon>
        <taxon>Verrucomicrobiia</taxon>
        <taxon>Verrucomicrobiales</taxon>
        <taxon>Verrucomicrobiaceae</taxon>
        <taxon>Oceaniferula</taxon>
    </lineage>
</organism>
<evidence type="ECO:0000259" key="1">
    <source>
        <dbReference type="Pfam" id="PF13847"/>
    </source>
</evidence>
<dbReference type="InterPro" id="IPR025714">
    <property type="entry name" value="Methyltranfer_dom"/>
</dbReference>
<dbReference type="Pfam" id="PF13847">
    <property type="entry name" value="Methyltransf_31"/>
    <property type="match status" value="1"/>
</dbReference>
<dbReference type="SUPFAM" id="SSF53335">
    <property type="entry name" value="S-adenosyl-L-methionine-dependent methyltransferases"/>
    <property type="match status" value="1"/>
</dbReference>
<comment type="caution">
    <text evidence="2">The sequence shown here is derived from an EMBL/GenBank/DDBJ whole genome shotgun (WGS) entry which is preliminary data.</text>
</comment>
<keyword evidence="2" id="KW-0808">Transferase</keyword>
<dbReference type="GO" id="GO:0032259">
    <property type="term" value="P:methylation"/>
    <property type="evidence" value="ECO:0007669"/>
    <property type="project" value="UniProtKB-KW"/>
</dbReference>
<name>A0AAE2SBI7_9BACT</name>
<dbReference type="RefSeq" id="WP_309490036.1">
    <property type="nucleotide sequence ID" value="NZ_JAENIG010000006.1"/>
</dbReference>
<gene>
    <name evidence="2" type="ORF">JIN83_10665</name>
</gene>
<dbReference type="InterPro" id="IPR029063">
    <property type="entry name" value="SAM-dependent_MTases_sf"/>
</dbReference>
<proteinExistence type="predicted"/>
<sequence length="260" mass="29124">MDAYTQKRLLILTLLLGGVIGGMMSLSDKVKRENAAAEDESTAISFTPTPYDYQLREPSTDGTGKIYMGREISQVMGHEGIDWLERSTREQEENPKRAVQGLTLKPDAVVADIGAGSGYYTFRIAPLVPEGKVIGVDVQPEMVAYLYQKSQQLAVTNVEAHLGNVDNIRLPEASLDAAILVDAYHEFSHPNEVMQSVYHAMKPGGRLYLLEYRAEDDSVPIKPLHKMSQAQAIKEMEAVGFRHLRTEDFLPWQHFIVFEK</sequence>
<dbReference type="PANTHER" id="PTHR43861">
    <property type="entry name" value="TRANS-ACONITATE 2-METHYLTRANSFERASE-RELATED"/>
    <property type="match status" value="1"/>
</dbReference>
<dbReference type="CDD" id="cd02440">
    <property type="entry name" value="AdoMet_MTases"/>
    <property type="match status" value="1"/>
</dbReference>
<dbReference type="GO" id="GO:0008168">
    <property type="term" value="F:methyltransferase activity"/>
    <property type="evidence" value="ECO:0007669"/>
    <property type="project" value="UniProtKB-KW"/>
</dbReference>
<evidence type="ECO:0000313" key="2">
    <source>
        <dbReference type="EMBL" id="MBK1855423.1"/>
    </source>
</evidence>
<dbReference type="AlphaFoldDB" id="A0AAE2SBI7"/>
<reference evidence="2" key="1">
    <citation type="submission" date="2021-01" db="EMBL/GenBank/DDBJ databases">
        <title>Modified the classification status of verrucomicrobia.</title>
        <authorList>
            <person name="Feng X."/>
        </authorList>
    </citation>
    <scope>NUCLEOTIDE SEQUENCE</scope>
    <source>
        <strain evidence="2">5K15</strain>
    </source>
</reference>
<feature type="domain" description="Methyltransferase" evidence="1">
    <location>
        <begin position="105"/>
        <end position="230"/>
    </location>
</feature>
<keyword evidence="3" id="KW-1185">Reference proteome</keyword>
<dbReference type="PANTHER" id="PTHR43861:SF1">
    <property type="entry name" value="TRANS-ACONITATE 2-METHYLTRANSFERASE"/>
    <property type="match status" value="1"/>
</dbReference>
<accession>A0AAE2SBI7</accession>
<dbReference type="EMBL" id="JAENIG010000006">
    <property type="protein sequence ID" value="MBK1855423.1"/>
    <property type="molecule type" value="Genomic_DNA"/>
</dbReference>
<protein>
    <submittedName>
        <fullName evidence="2">Class I SAM-dependent methyltransferase</fullName>
    </submittedName>
</protein>
<evidence type="ECO:0000313" key="3">
    <source>
        <dbReference type="Proteomes" id="UP000634206"/>
    </source>
</evidence>